<feature type="transmembrane region" description="Helical" evidence="9">
    <location>
        <begin position="12"/>
        <end position="36"/>
    </location>
</feature>
<dbReference type="InterPro" id="IPR005495">
    <property type="entry name" value="LptG/LptF_permease"/>
</dbReference>
<keyword evidence="7 9" id="KW-1133">Transmembrane helix</keyword>
<dbReference type="GO" id="GO:0015920">
    <property type="term" value="P:lipopolysaccharide transport"/>
    <property type="evidence" value="ECO:0007669"/>
    <property type="project" value="TreeGrafter"/>
</dbReference>
<keyword evidence="6 9" id="KW-0812">Transmembrane</keyword>
<dbReference type="EMBL" id="SLZY01000016">
    <property type="protein sequence ID" value="TCS70427.1"/>
    <property type="molecule type" value="Genomic_DNA"/>
</dbReference>
<comment type="subcellular location">
    <subcellularLocation>
        <location evidence="1">Cell inner membrane</location>
        <topology evidence="1">Multi-pass membrane protein</topology>
    </subcellularLocation>
</comment>
<dbReference type="Proteomes" id="UP000295135">
    <property type="component" value="Unassembled WGS sequence"/>
</dbReference>
<evidence type="ECO:0000256" key="6">
    <source>
        <dbReference type="ARBA" id="ARBA00022692"/>
    </source>
</evidence>
<keyword evidence="11" id="KW-1185">Reference proteome</keyword>
<keyword evidence="3" id="KW-0813">Transport</keyword>
<dbReference type="AlphaFoldDB" id="A0A4R3JT27"/>
<evidence type="ECO:0000256" key="8">
    <source>
        <dbReference type="ARBA" id="ARBA00023136"/>
    </source>
</evidence>
<dbReference type="PANTHER" id="PTHR33529:SF7">
    <property type="entry name" value="LIPOPOLYSACCHARIDE EXPORT SYSTEM PERMEASE PROTEIN LPTF"/>
    <property type="match status" value="1"/>
</dbReference>
<dbReference type="PANTHER" id="PTHR33529">
    <property type="entry name" value="SLR0882 PROTEIN-RELATED"/>
    <property type="match status" value="1"/>
</dbReference>
<accession>A0A4R3JT27</accession>
<gene>
    <name evidence="10" type="ORF">EDC61_11626</name>
</gene>
<keyword evidence="4" id="KW-1003">Cell membrane</keyword>
<dbReference type="RefSeq" id="WP_126463105.1">
    <property type="nucleotide sequence ID" value="NZ_AP018721.1"/>
</dbReference>
<organism evidence="10 11">
    <name type="scientific">Sulfuritortus calidifontis</name>
    <dbReference type="NCBI Taxonomy" id="1914471"/>
    <lineage>
        <taxon>Bacteria</taxon>
        <taxon>Pseudomonadati</taxon>
        <taxon>Pseudomonadota</taxon>
        <taxon>Betaproteobacteria</taxon>
        <taxon>Nitrosomonadales</taxon>
        <taxon>Thiobacillaceae</taxon>
        <taxon>Sulfuritortus</taxon>
    </lineage>
</organism>
<sequence>MRIHQRALIREMTVTAGYALAGLAAIVVVTLVARIFGRAAIGDLSPQAILPFIGFSLFQMTPVLLSLSLFMAVFLTLNRYWRDSEMVIWLSSGLNHLDWIRPVLLFALPVSLTIALLSMVLLPWAAQKRVSYETQLSSRDDASNLSPGLFVEAAGGKKVYFVEATDGLDKQVRNIFVRAEQQGRTGIIVAQQGNRMTMDNGDPFLVLEKGRRYEGKPGGVDYRMMEFERYFIRLEPNVAKPRVGKAKERSTLELLREPTPENQAEWGWRAGYPLSALILALFAIPLSFINPRAGRSLSILFAILVYAIYNNLIGLSEGWVIHQSLSVGGSMLLLHGSMAGLLALLFWLRLRGPGGWRLGR</sequence>
<evidence type="ECO:0000256" key="2">
    <source>
        <dbReference type="ARBA" id="ARBA00014213"/>
    </source>
</evidence>
<feature type="transmembrane region" description="Helical" evidence="9">
    <location>
        <begin position="270"/>
        <end position="289"/>
    </location>
</feature>
<comment type="caution">
    <text evidence="10">The sequence shown here is derived from an EMBL/GenBank/DDBJ whole genome shotgun (WGS) entry which is preliminary data.</text>
</comment>
<evidence type="ECO:0000256" key="1">
    <source>
        <dbReference type="ARBA" id="ARBA00004429"/>
    </source>
</evidence>
<evidence type="ECO:0000256" key="9">
    <source>
        <dbReference type="SAM" id="Phobius"/>
    </source>
</evidence>
<protein>
    <recommendedName>
        <fullName evidence="2">Lipopolysaccharide export system permease protein LptF</fullName>
    </recommendedName>
</protein>
<feature type="transmembrane region" description="Helical" evidence="9">
    <location>
        <begin position="102"/>
        <end position="126"/>
    </location>
</feature>
<evidence type="ECO:0000256" key="7">
    <source>
        <dbReference type="ARBA" id="ARBA00022989"/>
    </source>
</evidence>
<reference evidence="10 11" key="1">
    <citation type="submission" date="2019-03" db="EMBL/GenBank/DDBJ databases">
        <title>Genomic Encyclopedia of Type Strains, Phase IV (KMG-IV): sequencing the most valuable type-strain genomes for metagenomic binning, comparative biology and taxonomic classification.</title>
        <authorList>
            <person name="Goeker M."/>
        </authorList>
    </citation>
    <scope>NUCLEOTIDE SEQUENCE [LARGE SCALE GENOMIC DNA]</scope>
    <source>
        <strain evidence="10 11">DSM 103923</strain>
    </source>
</reference>
<feature type="transmembrane region" description="Helical" evidence="9">
    <location>
        <begin position="327"/>
        <end position="348"/>
    </location>
</feature>
<dbReference type="InterPro" id="IPR030922">
    <property type="entry name" value="LptF"/>
</dbReference>
<dbReference type="OrthoDB" id="9778062at2"/>
<proteinExistence type="predicted"/>
<feature type="transmembrane region" description="Helical" evidence="9">
    <location>
        <begin position="48"/>
        <end position="81"/>
    </location>
</feature>
<evidence type="ECO:0000256" key="5">
    <source>
        <dbReference type="ARBA" id="ARBA00022519"/>
    </source>
</evidence>
<name>A0A4R3JT27_9PROT</name>
<evidence type="ECO:0000313" key="11">
    <source>
        <dbReference type="Proteomes" id="UP000295135"/>
    </source>
</evidence>
<evidence type="ECO:0000256" key="3">
    <source>
        <dbReference type="ARBA" id="ARBA00022448"/>
    </source>
</evidence>
<dbReference type="GO" id="GO:0043190">
    <property type="term" value="C:ATP-binding cassette (ABC) transporter complex"/>
    <property type="evidence" value="ECO:0007669"/>
    <property type="project" value="InterPro"/>
</dbReference>
<dbReference type="NCBIfam" id="TIGR04407">
    <property type="entry name" value="LptF_YjgP"/>
    <property type="match status" value="1"/>
</dbReference>
<evidence type="ECO:0000313" key="10">
    <source>
        <dbReference type="EMBL" id="TCS70427.1"/>
    </source>
</evidence>
<dbReference type="Pfam" id="PF03739">
    <property type="entry name" value="LptF_LptG"/>
    <property type="match status" value="1"/>
</dbReference>
<feature type="transmembrane region" description="Helical" evidence="9">
    <location>
        <begin position="296"/>
        <end position="315"/>
    </location>
</feature>
<keyword evidence="8 9" id="KW-0472">Membrane</keyword>
<keyword evidence="5" id="KW-0997">Cell inner membrane</keyword>
<dbReference type="GO" id="GO:0055085">
    <property type="term" value="P:transmembrane transport"/>
    <property type="evidence" value="ECO:0007669"/>
    <property type="project" value="InterPro"/>
</dbReference>
<evidence type="ECO:0000256" key="4">
    <source>
        <dbReference type="ARBA" id="ARBA00022475"/>
    </source>
</evidence>